<dbReference type="EMBL" id="BMOD01000008">
    <property type="protein sequence ID" value="GGJ38301.1"/>
    <property type="molecule type" value="Genomic_DNA"/>
</dbReference>
<gene>
    <name evidence="1" type="ORF">GCM10008938_25500</name>
</gene>
<dbReference type="Proteomes" id="UP000632222">
    <property type="component" value="Unassembled WGS sequence"/>
</dbReference>
<organism evidence="1 2">
    <name type="scientific">Deinococcus roseus</name>
    <dbReference type="NCBI Taxonomy" id="392414"/>
    <lineage>
        <taxon>Bacteria</taxon>
        <taxon>Thermotogati</taxon>
        <taxon>Deinococcota</taxon>
        <taxon>Deinococci</taxon>
        <taxon>Deinococcales</taxon>
        <taxon>Deinococcaceae</taxon>
        <taxon>Deinococcus</taxon>
    </lineage>
</organism>
<proteinExistence type="predicted"/>
<sequence>MHTEQAIIAPYSHDTKCPMCGWTEDLDGFLIFDSFWSTQHLYRHQRAASKCSLMTKAHEQEAIEFDPEFRLILRKDFLMSNRLCLQMDLSSDPETWFYWRKNYWHKNPQIIHKKSYLRKLRRIMQDPVKRKSERPAVAPCSGCGGPLEWYIRRSHELAFKCPRCKMLYVRGSKLFEVPPVQGDTVGQCCVTPTSP</sequence>
<accession>A0ABQ2D0C0</accession>
<evidence type="ECO:0000313" key="1">
    <source>
        <dbReference type="EMBL" id="GGJ38301.1"/>
    </source>
</evidence>
<comment type="caution">
    <text evidence="1">The sequence shown here is derived from an EMBL/GenBank/DDBJ whole genome shotgun (WGS) entry which is preliminary data.</text>
</comment>
<reference evidence="2" key="1">
    <citation type="journal article" date="2019" name="Int. J. Syst. Evol. Microbiol.">
        <title>The Global Catalogue of Microorganisms (GCM) 10K type strain sequencing project: providing services to taxonomists for standard genome sequencing and annotation.</title>
        <authorList>
            <consortium name="The Broad Institute Genomics Platform"/>
            <consortium name="The Broad Institute Genome Sequencing Center for Infectious Disease"/>
            <person name="Wu L."/>
            <person name="Ma J."/>
        </authorList>
    </citation>
    <scope>NUCLEOTIDE SEQUENCE [LARGE SCALE GENOMIC DNA]</scope>
    <source>
        <strain evidence="2">JCM 14370</strain>
    </source>
</reference>
<keyword evidence="2" id="KW-1185">Reference proteome</keyword>
<name>A0ABQ2D0C0_9DEIO</name>
<evidence type="ECO:0000313" key="2">
    <source>
        <dbReference type="Proteomes" id="UP000632222"/>
    </source>
</evidence>
<protein>
    <submittedName>
        <fullName evidence="1">Uncharacterized protein</fullName>
    </submittedName>
</protein>